<evidence type="ECO:0000313" key="2">
    <source>
        <dbReference type="Proteomes" id="UP001337655"/>
    </source>
</evidence>
<dbReference type="SUPFAM" id="SSF54695">
    <property type="entry name" value="POZ domain"/>
    <property type="match status" value="1"/>
</dbReference>
<dbReference type="PANTHER" id="PTHR47843:SF2">
    <property type="entry name" value="BTB DOMAIN-CONTAINING PROTEIN"/>
    <property type="match status" value="1"/>
</dbReference>
<dbReference type="Gene3D" id="3.30.710.10">
    <property type="entry name" value="Potassium Channel Kv1.1, Chain A"/>
    <property type="match status" value="1"/>
</dbReference>
<dbReference type="GeneID" id="89931470"/>
<accession>A0AAV9NZT5</accession>
<comment type="caution">
    <text evidence="1">The sequence shown here is derived from an EMBL/GenBank/DDBJ whole genome shotgun (WGS) entry which is preliminary data.</text>
</comment>
<keyword evidence="2" id="KW-1185">Reference proteome</keyword>
<dbReference type="Proteomes" id="UP001337655">
    <property type="component" value="Unassembled WGS sequence"/>
</dbReference>
<reference evidence="1 2" key="1">
    <citation type="submission" date="2023-08" db="EMBL/GenBank/DDBJ databases">
        <title>Black Yeasts Isolated from many extreme environments.</title>
        <authorList>
            <person name="Coleine C."/>
            <person name="Stajich J.E."/>
            <person name="Selbmann L."/>
        </authorList>
    </citation>
    <scope>NUCLEOTIDE SEQUENCE [LARGE SCALE GENOMIC DNA]</scope>
    <source>
        <strain evidence="1 2">CCFEE 5935</strain>
    </source>
</reference>
<name>A0AAV9NZT5_9PEZI</name>
<evidence type="ECO:0000313" key="1">
    <source>
        <dbReference type="EMBL" id="KAK5164050.1"/>
    </source>
</evidence>
<dbReference type="RefSeq" id="XP_064654378.1">
    <property type="nucleotide sequence ID" value="XM_064807364.1"/>
</dbReference>
<evidence type="ECO:0008006" key="3">
    <source>
        <dbReference type="Google" id="ProtNLM"/>
    </source>
</evidence>
<dbReference type="InterPro" id="IPR011333">
    <property type="entry name" value="SKP1/BTB/POZ_sf"/>
</dbReference>
<dbReference type="EMBL" id="JAVRRT010000021">
    <property type="protein sequence ID" value="KAK5164050.1"/>
    <property type="molecule type" value="Genomic_DNA"/>
</dbReference>
<proteinExistence type="predicted"/>
<dbReference type="AlphaFoldDB" id="A0AAV9NZT5"/>
<sequence length="230" mass="26422">MVLVGPEQRKFIEKETELCATSSFFRSACQGGWKESTEKVIRLPEVDLEVFEICREWLKYGYVCTPASLDDELEEQMNDAERAAFDPDPAYAYLVRAYAFGNMISDTNGRLYETVPRRSGLHRLFRDLWIDRDYDASFSEYVNVLPPAFDVEIAVHCIDNKGKFSGHKLIVKLNTSHCTYHEHPPGRDGECEDCYDKLSTKSSQRQMSPCQTLLSDSWWSKDSEAQDMGL</sequence>
<dbReference type="CDD" id="cd18186">
    <property type="entry name" value="BTB_POZ_ZBTB_KLHL-like"/>
    <property type="match status" value="1"/>
</dbReference>
<organism evidence="1 2">
    <name type="scientific">Saxophila tyrrhenica</name>
    <dbReference type="NCBI Taxonomy" id="1690608"/>
    <lineage>
        <taxon>Eukaryota</taxon>
        <taxon>Fungi</taxon>
        <taxon>Dikarya</taxon>
        <taxon>Ascomycota</taxon>
        <taxon>Pezizomycotina</taxon>
        <taxon>Dothideomycetes</taxon>
        <taxon>Dothideomycetidae</taxon>
        <taxon>Mycosphaerellales</taxon>
        <taxon>Extremaceae</taxon>
        <taxon>Saxophila</taxon>
    </lineage>
</organism>
<dbReference type="PANTHER" id="PTHR47843">
    <property type="entry name" value="BTB DOMAIN-CONTAINING PROTEIN-RELATED"/>
    <property type="match status" value="1"/>
</dbReference>
<protein>
    <recommendedName>
        <fullName evidence="3">BTB domain-containing protein</fullName>
    </recommendedName>
</protein>
<gene>
    <name evidence="1" type="ORF">LTR77_010141</name>
</gene>